<comment type="similarity">
    <text evidence="1">Belongs to the SCO1/2 family.</text>
</comment>
<dbReference type="SUPFAM" id="SSF52833">
    <property type="entry name" value="Thioredoxin-like"/>
    <property type="match status" value="1"/>
</dbReference>
<accession>A0AAJ1EYK7</accession>
<comment type="caution">
    <text evidence="6">The sequence shown here is derived from an EMBL/GenBank/DDBJ whole genome shotgun (WGS) entry which is preliminary data.</text>
</comment>
<dbReference type="InterPro" id="IPR013766">
    <property type="entry name" value="Thioredoxin_domain"/>
</dbReference>
<keyword evidence="2 3" id="KW-0186">Copper</keyword>
<dbReference type="RefSeq" id="WP_240591426.1">
    <property type="nucleotide sequence ID" value="NZ_JAKUDL010000004.1"/>
</dbReference>
<sequence>MTKKWIISLILVIGLGGLLLIKFAGVKHVPPPLDTGFVFPNAKPLSPFSLTDQFGQPFDNSRLAGKWSLIFLGYTSCPDVCPTTMAKLSAAYPSLNDAGNVQVIFLSVDPARDTLERLKQYSAFYHPEFIAVTGEHKALLPFTRELGMVYTMVGEGADYQVDHSASIVVISPKGEKYAVFKPKSDGKTVPQILNQALIADMQIIRNQF</sequence>
<dbReference type="PANTHER" id="PTHR12151">
    <property type="entry name" value="ELECTRON TRANSPORT PROTIN SCO1/SENC FAMILY MEMBER"/>
    <property type="match status" value="1"/>
</dbReference>
<evidence type="ECO:0000256" key="3">
    <source>
        <dbReference type="PIRSR" id="PIRSR603782-1"/>
    </source>
</evidence>
<dbReference type="GO" id="GO:0046872">
    <property type="term" value="F:metal ion binding"/>
    <property type="evidence" value="ECO:0007669"/>
    <property type="project" value="UniProtKB-KW"/>
</dbReference>
<evidence type="ECO:0000313" key="6">
    <source>
        <dbReference type="EMBL" id="MCH4295174.1"/>
    </source>
</evidence>
<evidence type="ECO:0000259" key="5">
    <source>
        <dbReference type="PROSITE" id="PS51352"/>
    </source>
</evidence>
<dbReference type="InterPro" id="IPR036249">
    <property type="entry name" value="Thioredoxin-like_sf"/>
</dbReference>
<feature type="disulfide bond" description="Redox-active" evidence="4">
    <location>
        <begin position="77"/>
        <end position="81"/>
    </location>
</feature>
<dbReference type="PANTHER" id="PTHR12151:SF25">
    <property type="entry name" value="LINALOOL DEHYDRATASE_ISOMERASE DOMAIN-CONTAINING PROTEIN"/>
    <property type="match status" value="1"/>
</dbReference>
<keyword evidence="7" id="KW-1185">Reference proteome</keyword>
<name>A0AAJ1EYK7_9GAMM</name>
<dbReference type="PROSITE" id="PS51352">
    <property type="entry name" value="THIOREDOXIN_2"/>
    <property type="match status" value="1"/>
</dbReference>
<dbReference type="AlphaFoldDB" id="A0AAJ1EYK7"/>
<dbReference type="CDD" id="cd02968">
    <property type="entry name" value="SCO"/>
    <property type="match status" value="1"/>
</dbReference>
<gene>
    <name evidence="6" type="ORF">MJ923_12760</name>
</gene>
<reference evidence="6 7" key="1">
    <citation type="submission" date="2022-02" db="EMBL/GenBank/DDBJ databases">
        <title>The genome sequence of Shewanella sp. 3B26.</title>
        <authorList>
            <person name="Du J."/>
        </authorList>
    </citation>
    <scope>NUCLEOTIDE SEQUENCE [LARGE SCALE GENOMIC DNA]</scope>
    <source>
        <strain evidence="6 7">3B26</strain>
    </source>
</reference>
<evidence type="ECO:0000256" key="1">
    <source>
        <dbReference type="ARBA" id="ARBA00010996"/>
    </source>
</evidence>
<feature type="binding site" evidence="3">
    <location>
        <position position="163"/>
    </location>
    <ligand>
        <name>Cu cation</name>
        <dbReference type="ChEBI" id="CHEBI:23378"/>
    </ligand>
</feature>
<proteinExistence type="inferred from homology"/>
<dbReference type="Proteomes" id="UP001297581">
    <property type="component" value="Unassembled WGS sequence"/>
</dbReference>
<dbReference type="Gene3D" id="3.40.30.10">
    <property type="entry name" value="Glutaredoxin"/>
    <property type="match status" value="1"/>
</dbReference>
<dbReference type="EMBL" id="JAKUDL010000004">
    <property type="protein sequence ID" value="MCH4295174.1"/>
    <property type="molecule type" value="Genomic_DNA"/>
</dbReference>
<dbReference type="Pfam" id="PF02630">
    <property type="entry name" value="SCO1-SenC"/>
    <property type="match status" value="1"/>
</dbReference>
<keyword evidence="3" id="KW-0479">Metal-binding</keyword>
<protein>
    <submittedName>
        <fullName evidence="6">SCO family protein</fullName>
    </submittedName>
</protein>
<evidence type="ECO:0000256" key="2">
    <source>
        <dbReference type="ARBA" id="ARBA00023008"/>
    </source>
</evidence>
<dbReference type="InterPro" id="IPR003782">
    <property type="entry name" value="SCO1/SenC"/>
</dbReference>
<feature type="binding site" evidence="3">
    <location>
        <position position="77"/>
    </location>
    <ligand>
        <name>Cu cation</name>
        <dbReference type="ChEBI" id="CHEBI:23378"/>
    </ligand>
</feature>
<feature type="binding site" evidence="3">
    <location>
        <position position="81"/>
    </location>
    <ligand>
        <name>Cu cation</name>
        <dbReference type="ChEBI" id="CHEBI:23378"/>
    </ligand>
</feature>
<feature type="domain" description="Thioredoxin" evidence="5">
    <location>
        <begin position="39"/>
        <end position="203"/>
    </location>
</feature>
<evidence type="ECO:0000313" key="7">
    <source>
        <dbReference type="Proteomes" id="UP001297581"/>
    </source>
</evidence>
<keyword evidence="4" id="KW-1015">Disulfide bond</keyword>
<organism evidence="6 7">
    <name type="scientific">Shewanella zhuhaiensis</name>
    <dbReference type="NCBI Taxonomy" id="2919576"/>
    <lineage>
        <taxon>Bacteria</taxon>
        <taxon>Pseudomonadati</taxon>
        <taxon>Pseudomonadota</taxon>
        <taxon>Gammaproteobacteria</taxon>
        <taxon>Alteromonadales</taxon>
        <taxon>Shewanellaceae</taxon>
        <taxon>Shewanella</taxon>
    </lineage>
</organism>
<evidence type="ECO:0000256" key="4">
    <source>
        <dbReference type="PIRSR" id="PIRSR603782-2"/>
    </source>
</evidence>